<proteinExistence type="predicted"/>
<reference evidence="3" key="1">
    <citation type="submission" date="2017-09" db="EMBL/GenBank/DDBJ databases">
        <title>Depth-based differentiation of microbial function through sediment-hosted aquifers and enrichment of novel symbionts in the deep terrestrial subsurface.</title>
        <authorList>
            <person name="Probst A.J."/>
            <person name="Ladd B."/>
            <person name="Jarett J.K."/>
            <person name="Geller-Mcgrath D.E."/>
            <person name="Sieber C.M.K."/>
            <person name="Emerson J.B."/>
            <person name="Anantharaman K."/>
            <person name="Thomas B.C."/>
            <person name="Malmstrom R."/>
            <person name="Stieglmeier M."/>
            <person name="Klingl A."/>
            <person name="Woyke T."/>
            <person name="Ryan C.M."/>
            <person name="Banfield J.F."/>
        </authorList>
    </citation>
    <scope>NUCLEOTIDE SEQUENCE [LARGE SCALE GENOMIC DNA]</scope>
</reference>
<name>A0A2M8G5H1_UNCKA</name>
<dbReference type="InterPro" id="IPR030392">
    <property type="entry name" value="S74_ICA"/>
</dbReference>
<sequence>MRILATGNVGIGTTSPQVKLDVAGTIRASTFPVTGDTALYRDDATGDIALLTSDIRLKKNLTSLSSSQALTVVQGLTGYLYNALDEPDGAKKRLGFMAQDLIKLGLNEATYSFTGSDGTEYFSIHYEKLPVLLVEAIKEQQQQIEQLKLASANLTNFDLSALFSQTREIATILTREITDRQLLSSRVGELVGNLEAVINKLADLQNETSQSATLAQNFSLSPQGDLILDKNLVLNENLNVKGKTTLTELAVGKSITAGLVVIDGEKGSLQTTAGPLQLQSDSLGELEIMSGKVAIDKDGNLKISEGVIAGNSNFRNILILGAGVTEFKIQNSQGKSATECKMGEILEGKVVAECGIMWDTAPVVVNVTPSYKTTIWVEDITKDGFTIKVGDAPQKEEKVYWLAMW</sequence>
<dbReference type="PROSITE" id="PS51688">
    <property type="entry name" value="ICA"/>
    <property type="match status" value="1"/>
</dbReference>
<dbReference type="EMBL" id="PFQS01000126">
    <property type="protein sequence ID" value="PJC68090.1"/>
    <property type="molecule type" value="Genomic_DNA"/>
</dbReference>
<evidence type="ECO:0000259" key="1">
    <source>
        <dbReference type="PROSITE" id="PS51688"/>
    </source>
</evidence>
<evidence type="ECO:0000313" key="2">
    <source>
        <dbReference type="EMBL" id="PJC68090.1"/>
    </source>
</evidence>
<dbReference type="AlphaFoldDB" id="A0A2M8G5H1"/>
<protein>
    <recommendedName>
        <fullName evidence="1">Peptidase S74 domain-containing protein</fullName>
    </recommendedName>
</protein>
<gene>
    <name evidence="2" type="ORF">CO015_05290</name>
</gene>
<dbReference type="Pfam" id="PF13884">
    <property type="entry name" value="Peptidase_S74"/>
    <property type="match status" value="1"/>
</dbReference>
<organism evidence="2 3">
    <name type="scientific">candidate division WWE3 bacterium CG_4_8_14_3_um_filter_42_11</name>
    <dbReference type="NCBI Taxonomy" id="1975076"/>
    <lineage>
        <taxon>Bacteria</taxon>
        <taxon>Katanobacteria</taxon>
    </lineage>
</organism>
<feature type="domain" description="Peptidase S74" evidence="1">
    <location>
        <begin position="53"/>
        <end position="151"/>
    </location>
</feature>
<accession>A0A2M8G5H1</accession>
<comment type="caution">
    <text evidence="2">The sequence shown here is derived from an EMBL/GenBank/DDBJ whole genome shotgun (WGS) entry which is preliminary data.</text>
</comment>
<dbReference type="Proteomes" id="UP000229438">
    <property type="component" value="Unassembled WGS sequence"/>
</dbReference>
<evidence type="ECO:0000313" key="3">
    <source>
        <dbReference type="Proteomes" id="UP000229438"/>
    </source>
</evidence>